<feature type="transmembrane region" description="Helical" evidence="6">
    <location>
        <begin position="148"/>
        <end position="166"/>
    </location>
</feature>
<evidence type="ECO:0000256" key="2">
    <source>
        <dbReference type="ARBA" id="ARBA00022475"/>
    </source>
</evidence>
<dbReference type="KEGG" id="slom:PXH66_09615"/>
<feature type="transmembrane region" description="Helical" evidence="6">
    <location>
        <begin position="74"/>
        <end position="93"/>
    </location>
</feature>
<gene>
    <name evidence="7" type="ORF">PXH66_09615</name>
</gene>
<name>A0AAF0I502_9BACT</name>
<dbReference type="PANTHER" id="PTHR30086:SF20">
    <property type="entry name" value="ARGININE EXPORTER PROTEIN ARGO-RELATED"/>
    <property type="match status" value="1"/>
</dbReference>
<evidence type="ECO:0000256" key="1">
    <source>
        <dbReference type="ARBA" id="ARBA00004651"/>
    </source>
</evidence>
<evidence type="ECO:0000256" key="3">
    <source>
        <dbReference type="ARBA" id="ARBA00022692"/>
    </source>
</evidence>
<sequence>MPPLALLTFFALMVSLAALPSASVALVVTRSATLGFRNGAAVAAGIVAADLIFASLAIFGMVSLAQTFGGVFALMRYAAGAYLIWIGIGLIRAGQTTPATPAATGAATLAKSFLAGLFLTFGDLKAILFYASLFPTLFDLTRFGRTDYLLILAITTITVGGVKLGYALLARTLVERWKSTRVTRPVKTIAGSVLIGTGGYVILKS</sequence>
<dbReference type="InterPro" id="IPR001123">
    <property type="entry name" value="LeuE-type"/>
</dbReference>
<comment type="subcellular location">
    <subcellularLocation>
        <location evidence="1">Cell membrane</location>
        <topology evidence="1">Multi-pass membrane protein</topology>
    </subcellularLocation>
</comment>
<evidence type="ECO:0000256" key="5">
    <source>
        <dbReference type="ARBA" id="ARBA00023136"/>
    </source>
</evidence>
<dbReference type="RefSeq" id="WP_330931371.1">
    <property type="nucleotide sequence ID" value="NZ_CP119075.1"/>
</dbReference>
<dbReference type="GO" id="GO:0005886">
    <property type="term" value="C:plasma membrane"/>
    <property type="evidence" value="ECO:0007669"/>
    <property type="project" value="UniProtKB-SubCell"/>
</dbReference>
<accession>A0AAF0I502</accession>
<keyword evidence="3 6" id="KW-0812">Transmembrane</keyword>
<feature type="transmembrane region" description="Helical" evidence="6">
    <location>
        <begin position="41"/>
        <end position="62"/>
    </location>
</feature>
<proteinExistence type="predicted"/>
<dbReference type="EMBL" id="CP119075">
    <property type="protein sequence ID" value="WED67108.1"/>
    <property type="molecule type" value="Genomic_DNA"/>
</dbReference>
<keyword evidence="5 6" id="KW-0472">Membrane</keyword>
<reference evidence="7" key="1">
    <citation type="submission" date="2023-03" db="EMBL/GenBank/DDBJ databases">
        <title>Lomoglobus Profundus gen. nov., sp. nov., a novel member of the phylum Verrucomicrobia, isolated from deep-marine sediment of South China Sea.</title>
        <authorList>
            <person name="Ahmad T."/>
            <person name="Ishaq S.E."/>
            <person name="Wang F."/>
        </authorList>
    </citation>
    <scope>NUCLEOTIDE SEQUENCE</scope>
    <source>
        <strain evidence="7">LMO-M01</strain>
    </source>
</reference>
<evidence type="ECO:0000313" key="7">
    <source>
        <dbReference type="EMBL" id="WED67108.1"/>
    </source>
</evidence>
<dbReference type="AlphaFoldDB" id="A0AAF0I502"/>
<evidence type="ECO:0000256" key="6">
    <source>
        <dbReference type="SAM" id="Phobius"/>
    </source>
</evidence>
<keyword evidence="2" id="KW-1003">Cell membrane</keyword>
<keyword evidence="4 6" id="KW-1133">Transmembrane helix</keyword>
<dbReference type="Proteomes" id="UP001218638">
    <property type="component" value="Chromosome"/>
</dbReference>
<organism evidence="7 8">
    <name type="scientific">Synoicihabitans lomoniglobus</name>
    <dbReference type="NCBI Taxonomy" id="2909285"/>
    <lineage>
        <taxon>Bacteria</taxon>
        <taxon>Pseudomonadati</taxon>
        <taxon>Verrucomicrobiota</taxon>
        <taxon>Opitutia</taxon>
        <taxon>Opitutales</taxon>
        <taxon>Opitutaceae</taxon>
        <taxon>Synoicihabitans</taxon>
    </lineage>
</organism>
<evidence type="ECO:0000256" key="4">
    <source>
        <dbReference type="ARBA" id="ARBA00022989"/>
    </source>
</evidence>
<feature type="transmembrane region" description="Helical" evidence="6">
    <location>
        <begin position="113"/>
        <end position="136"/>
    </location>
</feature>
<evidence type="ECO:0000313" key="8">
    <source>
        <dbReference type="Proteomes" id="UP001218638"/>
    </source>
</evidence>
<dbReference type="PANTHER" id="PTHR30086">
    <property type="entry name" value="ARGININE EXPORTER PROTEIN ARGO"/>
    <property type="match status" value="1"/>
</dbReference>
<dbReference type="Pfam" id="PF01810">
    <property type="entry name" value="LysE"/>
    <property type="match status" value="1"/>
</dbReference>
<protein>
    <submittedName>
        <fullName evidence="7">LysE family translocator</fullName>
    </submittedName>
</protein>
<dbReference type="GO" id="GO:0015171">
    <property type="term" value="F:amino acid transmembrane transporter activity"/>
    <property type="evidence" value="ECO:0007669"/>
    <property type="project" value="TreeGrafter"/>
</dbReference>
<keyword evidence="8" id="KW-1185">Reference proteome</keyword>